<dbReference type="PANTHER" id="PTHR45742">
    <property type="entry name" value="COMPLEMENT COMPONENT C6"/>
    <property type="match status" value="1"/>
</dbReference>
<organism evidence="6 7">
    <name type="scientific">Rhizopogon vesiculosus</name>
    <dbReference type="NCBI Taxonomy" id="180088"/>
    <lineage>
        <taxon>Eukaryota</taxon>
        <taxon>Fungi</taxon>
        <taxon>Dikarya</taxon>
        <taxon>Basidiomycota</taxon>
        <taxon>Agaricomycotina</taxon>
        <taxon>Agaricomycetes</taxon>
        <taxon>Agaricomycetidae</taxon>
        <taxon>Boletales</taxon>
        <taxon>Suillineae</taxon>
        <taxon>Rhizopogonaceae</taxon>
        <taxon>Rhizopogon</taxon>
    </lineage>
</organism>
<evidence type="ECO:0000256" key="2">
    <source>
        <dbReference type="ARBA" id="ARBA00022525"/>
    </source>
</evidence>
<comment type="subcellular location">
    <subcellularLocation>
        <location evidence="1">Secreted</location>
    </subcellularLocation>
</comment>
<dbReference type="STRING" id="180088.A0A1J8PWQ9"/>
<feature type="domain" description="MACPF" evidence="5">
    <location>
        <begin position="516"/>
        <end position="846"/>
    </location>
</feature>
<proteinExistence type="predicted"/>
<evidence type="ECO:0000313" key="7">
    <source>
        <dbReference type="Proteomes" id="UP000183567"/>
    </source>
</evidence>
<keyword evidence="2" id="KW-0964">Secreted</keyword>
<protein>
    <recommendedName>
        <fullName evidence="5">MACPF domain-containing protein</fullName>
    </recommendedName>
</protein>
<dbReference type="OrthoDB" id="4250793at2759"/>
<dbReference type="GO" id="GO:0005576">
    <property type="term" value="C:extracellular region"/>
    <property type="evidence" value="ECO:0007669"/>
    <property type="project" value="UniProtKB-SubCell"/>
</dbReference>
<evidence type="ECO:0000313" key="6">
    <source>
        <dbReference type="EMBL" id="OJA12163.1"/>
    </source>
</evidence>
<name>A0A1J8PWQ9_9AGAM</name>
<comment type="caution">
    <text evidence="6">The sequence shown here is derived from an EMBL/GenBank/DDBJ whole genome shotgun (WGS) entry which is preliminary data.</text>
</comment>
<dbReference type="AlphaFoldDB" id="A0A1J8PWQ9"/>
<evidence type="ECO:0000256" key="4">
    <source>
        <dbReference type="ARBA" id="ARBA00023157"/>
    </source>
</evidence>
<evidence type="ECO:0000259" key="5">
    <source>
        <dbReference type="PROSITE" id="PS51412"/>
    </source>
</evidence>
<dbReference type="Pfam" id="PF01823">
    <property type="entry name" value="MACPF"/>
    <property type="match status" value="2"/>
</dbReference>
<keyword evidence="3" id="KW-0204">Cytolysis</keyword>
<dbReference type="GO" id="GO:0031640">
    <property type="term" value="P:killing of cells of another organism"/>
    <property type="evidence" value="ECO:0007669"/>
    <property type="project" value="UniProtKB-KW"/>
</dbReference>
<gene>
    <name evidence="6" type="ORF">AZE42_05959</name>
</gene>
<evidence type="ECO:0000256" key="3">
    <source>
        <dbReference type="ARBA" id="ARBA00022852"/>
    </source>
</evidence>
<sequence>MIPILPALQWLGYGLDLTILRPFDLKAVLETVKRKNRIIDIKKDKTIHSVTINGMDFHIPRCISVSQNTNSQGDQKIYKNGAEAVNAMQQDAALASRFLAVTSTDVSNYPLDRWFPAADQFSLYYFHTDNYLAGLQEYLDFLNESALQEGVSRLPRPFTPDKEATVLAYKTFFNTYGSHVITNASYGARFLMVNMPATSLSIHFTQWLRRFQNVWASNSHVDVNENFSRDATAMVKGINNSWQYDQSVYGEAQYQTFNRLSQSWFTAYGGDPSLASALSTNKIDQDTFNKWLDSTTSNPDLVHIQTMPLWSLLQEADSKGLRDCADDIQKAFQYLTSPRGKEFTTFFTFEVEATWAELGLLIPSTVVVGGDSVDVIPPSGMILGPTKLRWETGSNNKTYFISVLMFTNDGSPIDFNITCEGGKAKVTIAGAEYVNDGGEGKTKWFYQVPVTRVAQTREHSGILFSVTWTQNAGTPRRNIPDTHMVGTNEIRISRIPQFDVQVAYTSKFCTSPSCYLALILTMSNQRLPAVDRLGYAIDVTSITPMDISSVDNAVLTLRRLIDIDLENVYSVTIENVTYDVPKSVSIANDGGTTEGIFIYYPNGPEASAAFRADASLSMRYFALSGGSSTVEATQKSFVRDKQYAFFSFAKNKYSARLQSYADSLNTQALLKGVKDLPTPFDGNNANTLKLYKKFFERYGSHIIISANYGARYPLKTWGSNQDATVNKMFTTDVTAAFSGIPNGGKSDATVMGQDQYKTFLGYLQKFISVSSGDQTIANKLANNTATYEEYEKWTNSTDSSHASLLSFRVIELWNLMSLSSEDTLVNYADQLSTAFSFIITNPEVFKTAVTLDIQTDWAEFNLLTPSAVIVPDLDNPYPAGNTVASDTRVQWGKEYSHEYERQTLHFFVINDGSPIDFSISHGSQSSGGATGEAQVIMEGKPYINKDITDNVWNTAWYYRSPVAPNPVSTSTSVQQSTQRATAWDATLCHHLVEIGMKSLSVGS</sequence>
<accession>A0A1J8PWQ9</accession>
<keyword evidence="7" id="KW-1185">Reference proteome</keyword>
<dbReference type="Proteomes" id="UP000183567">
    <property type="component" value="Unassembled WGS sequence"/>
</dbReference>
<dbReference type="PROSITE" id="PS51412">
    <property type="entry name" value="MACPF_2"/>
    <property type="match status" value="2"/>
</dbReference>
<dbReference type="PANTHER" id="PTHR45742:SF8">
    <property type="entry name" value="FLOCCULATION PROTEIN FLO11"/>
    <property type="match status" value="1"/>
</dbReference>
<feature type="domain" description="MACPF" evidence="5">
    <location>
        <begin position="1"/>
        <end position="347"/>
    </location>
</feature>
<reference evidence="6 7" key="1">
    <citation type="submission" date="2016-03" db="EMBL/GenBank/DDBJ databases">
        <title>Comparative genomics of the ectomycorrhizal sister species Rhizopogon vinicolor and Rhizopogon vesiculosus (Basidiomycota: Boletales) reveals a divergence of the mating type B locus.</title>
        <authorList>
            <person name="Mujic A.B."/>
            <person name="Kuo A."/>
            <person name="Tritt A."/>
            <person name="Lipzen A."/>
            <person name="Chen C."/>
            <person name="Johnson J."/>
            <person name="Sharma A."/>
            <person name="Barry K."/>
            <person name="Grigoriev I.V."/>
            <person name="Spatafora J.W."/>
        </authorList>
    </citation>
    <scope>NUCLEOTIDE SEQUENCE [LARGE SCALE GENOMIC DNA]</scope>
    <source>
        <strain evidence="6 7">AM-OR11-056</strain>
    </source>
</reference>
<dbReference type="InterPro" id="IPR020864">
    <property type="entry name" value="MACPF"/>
</dbReference>
<keyword evidence="4" id="KW-1015">Disulfide bond</keyword>
<evidence type="ECO:0000256" key="1">
    <source>
        <dbReference type="ARBA" id="ARBA00004613"/>
    </source>
</evidence>
<dbReference type="EMBL" id="LVVM01004802">
    <property type="protein sequence ID" value="OJA12163.1"/>
    <property type="molecule type" value="Genomic_DNA"/>
</dbReference>